<keyword evidence="2" id="KW-1185">Reference proteome</keyword>
<name>A0A9P9WUP0_9PEZI</name>
<dbReference type="Proteomes" id="UP000829685">
    <property type="component" value="Unassembled WGS sequence"/>
</dbReference>
<dbReference type="OrthoDB" id="3473305at2759"/>
<accession>A0A9P9WUP0</accession>
<dbReference type="EMBL" id="JAFIMR010000004">
    <property type="protein sequence ID" value="KAI1879620.1"/>
    <property type="molecule type" value="Genomic_DNA"/>
</dbReference>
<comment type="caution">
    <text evidence="1">The sequence shown here is derived from an EMBL/GenBank/DDBJ whole genome shotgun (WGS) entry which is preliminary data.</text>
</comment>
<sequence length="160" mass="18544">MTIFWPFYGGHILTVKPATSVAKALFEGLNHIEIDLRDHDEICRVLSLLRDECSETVSLLENISQQFASLPERGLKWWDSVIAANERSWLNIHYSMKHKDTETSYKLQDPNQSASIRFWDAEDPWIKGTLSRMPQLKPVFVIAQEDAPSLARRREVIFDE</sequence>
<protein>
    <submittedName>
        <fullName evidence="1">Uncharacterized protein</fullName>
    </submittedName>
</protein>
<proteinExistence type="predicted"/>
<evidence type="ECO:0000313" key="1">
    <source>
        <dbReference type="EMBL" id="KAI1879620.1"/>
    </source>
</evidence>
<dbReference type="AlphaFoldDB" id="A0A9P9WUP0"/>
<evidence type="ECO:0000313" key="2">
    <source>
        <dbReference type="Proteomes" id="UP000829685"/>
    </source>
</evidence>
<organism evidence="1 2">
    <name type="scientific">Neoarthrinium moseri</name>
    <dbReference type="NCBI Taxonomy" id="1658444"/>
    <lineage>
        <taxon>Eukaryota</taxon>
        <taxon>Fungi</taxon>
        <taxon>Dikarya</taxon>
        <taxon>Ascomycota</taxon>
        <taxon>Pezizomycotina</taxon>
        <taxon>Sordariomycetes</taxon>
        <taxon>Xylariomycetidae</taxon>
        <taxon>Amphisphaeriales</taxon>
        <taxon>Apiosporaceae</taxon>
        <taxon>Neoarthrinium</taxon>
    </lineage>
</organism>
<gene>
    <name evidence="1" type="ORF">JX265_002574</name>
</gene>
<reference evidence="1" key="1">
    <citation type="submission" date="2021-03" db="EMBL/GenBank/DDBJ databases">
        <title>Revisited historic fungal species revealed as producer of novel bioactive compounds through whole genome sequencing and comparative genomics.</title>
        <authorList>
            <person name="Vignolle G.A."/>
            <person name="Hochenegger N."/>
            <person name="Mach R.L."/>
            <person name="Mach-Aigner A.R."/>
            <person name="Javad Rahimi M."/>
            <person name="Salim K.A."/>
            <person name="Chan C.M."/>
            <person name="Lim L.B.L."/>
            <person name="Cai F."/>
            <person name="Druzhinina I.S."/>
            <person name="U'Ren J.M."/>
            <person name="Derntl C."/>
        </authorList>
    </citation>
    <scope>NUCLEOTIDE SEQUENCE</scope>
    <source>
        <strain evidence="1">TUCIM 5799</strain>
    </source>
</reference>